<gene>
    <name evidence="1" type="ORF">LCGC14_1319020</name>
</gene>
<accession>A0A0F9KK19</accession>
<organism evidence="1">
    <name type="scientific">marine sediment metagenome</name>
    <dbReference type="NCBI Taxonomy" id="412755"/>
    <lineage>
        <taxon>unclassified sequences</taxon>
        <taxon>metagenomes</taxon>
        <taxon>ecological metagenomes</taxon>
    </lineage>
</organism>
<protein>
    <submittedName>
        <fullName evidence="1">Uncharacterized protein</fullName>
    </submittedName>
</protein>
<dbReference type="AlphaFoldDB" id="A0A0F9KK19"/>
<proteinExistence type="predicted"/>
<sequence>MKKERTIIIKTPRLKKIRSNLRLLWLEAFLAGDLKDHDEGGISTIRRSICECAAGGGCSNIYLPVNRFHRTDLDMGYVPFLKQWYCIDCFNWIKKHEDEFKKEMDPNYITH</sequence>
<dbReference type="EMBL" id="LAZR01007856">
    <property type="protein sequence ID" value="KKM82489.1"/>
    <property type="molecule type" value="Genomic_DNA"/>
</dbReference>
<evidence type="ECO:0000313" key="1">
    <source>
        <dbReference type="EMBL" id="KKM82489.1"/>
    </source>
</evidence>
<name>A0A0F9KK19_9ZZZZ</name>
<reference evidence="1" key="1">
    <citation type="journal article" date="2015" name="Nature">
        <title>Complex archaea that bridge the gap between prokaryotes and eukaryotes.</title>
        <authorList>
            <person name="Spang A."/>
            <person name="Saw J.H."/>
            <person name="Jorgensen S.L."/>
            <person name="Zaremba-Niedzwiedzka K."/>
            <person name="Martijn J."/>
            <person name="Lind A.E."/>
            <person name="van Eijk R."/>
            <person name="Schleper C."/>
            <person name="Guy L."/>
            <person name="Ettema T.J."/>
        </authorList>
    </citation>
    <scope>NUCLEOTIDE SEQUENCE</scope>
</reference>
<comment type="caution">
    <text evidence="1">The sequence shown here is derived from an EMBL/GenBank/DDBJ whole genome shotgun (WGS) entry which is preliminary data.</text>
</comment>